<dbReference type="GO" id="GO:0045493">
    <property type="term" value="P:xylan catabolic process"/>
    <property type="evidence" value="ECO:0007669"/>
    <property type="project" value="UniProtKB-KW"/>
</dbReference>
<evidence type="ECO:0000256" key="2">
    <source>
        <dbReference type="ARBA" id="ARBA00022801"/>
    </source>
</evidence>
<dbReference type="Pfam" id="PF00331">
    <property type="entry name" value="Glyco_hydro_10"/>
    <property type="match status" value="1"/>
</dbReference>
<evidence type="ECO:0000256" key="1">
    <source>
        <dbReference type="ARBA" id="ARBA00007495"/>
    </source>
</evidence>
<sequence length="547" mass="62906">MSSSINSSSVFTKMLVWICFFISCYLADSYEGLWYDSSAYTKCQEHPEAPLYNGGILKEWSQKIESGYRLENLSQDTKYSFSCWIKIKGANSAVIRARISTDNSTSSCIGSVIAKRSCWSFLKAQSSREETIEILAASASLQPFTDQQWRMHQEYRIKTKRKRTATIHVVDAMGQRLQGALIAVRQISTNFPFGSAIAKTILGNARYQRTMSWLTIIALNLLQKWFVKRFNAAVFENELKWYATEHDQGKVNYTLADQLTSFTRANQIRVRGHNIFWDDPMYTPGWVLNLTNAELHKAAESRILSVVNRYKGEFIHWDVNNELLHFHFYEQRLGPNANLRFFERVQREDPRTTLFLNDFNVIETCDDLNSTVDAYISKVEELRRGGAAMGGIGLEGHFSKPNIPLMRAVLDKLGRLGLPIWLTEIDINSNFDQHTQAAYLEEVLREGFSHPNVNGIMLWTALHRYGCYQMCLTDNNFHNLPAGDVVDKLLREWRTGVLRGKTDAHGSYTFDGFLGEYEVYVKHRNKLAKTTLFLQQGYETGHFYIQL</sequence>
<dbReference type="InterPro" id="IPR001000">
    <property type="entry name" value="GH10_dom"/>
</dbReference>
<dbReference type="EMBL" id="QPKB01000009">
    <property type="protein sequence ID" value="RWR92308.1"/>
    <property type="molecule type" value="Genomic_DNA"/>
</dbReference>
<dbReference type="GO" id="GO:0031176">
    <property type="term" value="F:endo-1,4-beta-xylanase activity"/>
    <property type="evidence" value="ECO:0007669"/>
    <property type="project" value="UniProtKB-ARBA"/>
</dbReference>
<dbReference type="SMART" id="SM00633">
    <property type="entry name" value="Glyco_10"/>
    <property type="match status" value="1"/>
</dbReference>
<evidence type="ECO:0000256" key="4">
    <source>
        <dbReference type="ARBA" id="ARBA00023326"/>
    </source>
</evidence>
<feature type="domain" description="GH10" evidence="5">
    <location>
        <begin position="208"/>
        <end position="489"/>
    </location>
</feature>
<evidence type="ECO:0000259" key="5">
    <source>
        <dbReference type="PROSITE" id="PS51760"/>
    </source>
</evidence>
<gene>
    <name evidence="6" type="ORF">CKAN_02151800</name>
</gene>
<keyword evidence="2 6" id="KW-0378">Hydrolase</keyword>
<dbReference type="PANTHER" id="PTHR31490:SF3">
    <property type="entry name" value="GLYCOSYL HYDROLASE FAMILY 10 PROTEIN"/>
    <property type="match status" value="1"/>
</dbReference>
<keyword evidence="7" id="KW-1185">Reference proteome</keyword>
<dbReference type="Proteomes" id="UP000283530">
    <property type="component" value="Unassembled WGS sequence"/>
</dbReference>
<proteinExistence type="inferred from homology"/>
<dbReference type="PROSITE" id="PS51760">
    <property type="entry name" value="GH10_2"/>
    <property type="match status" value="1"/>
</dbReference>
<dbReference type="InterPro" id="IPR017853">
    <property type="entry name" value="GH"/>
</dbReference>
<evidence type="ECO:0000313" key="6">
    <source>
        <dbReference type="EMBL" id="RWR92308.1"/>
    </source>
</evidence>
<dbReference type="InterPro" id="IPR044846">
    <property type="entry name" value="GH10"/>
</dbReference>
<organism evidence="6 7">
    <name type="scientific">Cinnamomum micranthum f. kanehirae</name>
    <dbReference type="NCBI Taxonomy" id="337451"/>
    <lineage>
        <taxon>Eukaryota</taxon>
        <taxon>Viridiplantae</taxon>
        <taxon>Streptophyta</taxon>
        <taxon>Embryophyta</taxon>
        <taxon>Tracheophyta</taxon>
        <taxon>Spermatophyta</taxon>
        <taxon>Magnoliopsida</taxon>
        <taxon>Magnoliidae</taxon>
        <taxon>Laurales</taxon>
        <taxon>Lauraceae</taxon>
        <taxon>Cinnamomum</taxon>
    </lineage>
</organism>
<dbReference type="AlphaFoldDB" id="A0A3S3NHE5"/>
<keyword evidence="6" id="KW-0326">Glycosidase</keyword>
<protein>
    <submittedName>
        <fullName evidence="6">Exoglucanase/xylanase-like protein</fullName>
    </submittedName>
</protein>
<evidence type="ECO:0000313" key="7">
    <source>
        <dbReference type="Proteomes" id="UP000283530"/>
    </source>
</evidence>
<dbReference type="PRINTS" id="PR00134">
    <property type="entry name" value="GLHYDRLASE10"/>
</dbReference>
<evidence type="ECO:0000256" key="3">
    <source>
        <dbReference type="ARBA" id="ARBA00023277"/>
    </source>
</evidence>
<dbReference type="PANTHER" id="PTHR31490">
    <property type="entry name" value="GLYCOSYL HYDROLASE"/>
    <property type="match status" value="1"/>
</dbReference>
<dbReference type="SUPFAM" id="SSF51445">
    <property type="entry name" value="(Trans)glycosidases"/>
    <property type="match status" value="1"/>
</dbReference>
<dbReference type="Gene3D" id="3.20.20.80">
    <property type="entry name" value="Glycosidases"/>
    <property type="match status" value="1"/>
</dbReference>
<dbReference type="STRING" id="337451.A0A3S3NHE5"/>
<keyword evidence="4" id="KW-0624">Polysaccharide degradation</keyword>
<accession>A0A3S3NHE5</accession>
<name>A0A3S3NHE5_9MAGN</name>
<dbReference type="OrthoDB" id="3055998at2759"/>
<reference evidence="6 7" key="1">
    <citation type="journal article" date="2019" name="Nat. Plants">
        <title>Stout camphor tree genome fills gaps in understanding of flowering plant genome evolution.</title>
        <authorList>
            <person name="Chaw S.M."/>
            <person name="Liu Y.C."/>
            <person name="Wu Y.W."/>
            <person name="Wang H.Y."/>
            <person name="Lin C.I."/>
            <person name="Wu C.S."/>
            <person name="Ke H.M."/>
            <person name="Chang L.Y."/>
            <person name="Hsu C.Y."/>
            <person name="Yang H.T."/>
            <person name="Sudianto E."/>
            <person name="Hsu M.H."/>
            <person name="Wu K.P."/>
            <person name="Wang L.N."/>
            <person name="Leebens-Mack J.H."/>
            <person name="Tsai I.J."/>
        </authorList>
    </citation>
    <scope>NUCLEOTIDE SEQUENCE [LARGE SCALE GENOMIC DNA]</scope>
    <source>
        <strain evidence="7">cv. Chaw 1501</strain>
        <tissue evidence="6">Young leaves</tissue>
    </source>
</reference>
<comment type="similarity">
    <text evidence="1">Belongs to the glycosyl hydrolase 10 (cellulase F) family.</text>
</comment>
<comment type="caution">
    <text evidence="6">The sequence shown here is derived from an EMBL/GenBank/DDBJ whole genome shotgun (WGS) entry which is preliminary data.</text>
</comment>
<keyword evidence="6" id="KW-0858">Xylan degradation</keyword>
<keyword evidence="3" id="KW-0119">Carbohydrate metabolism</keyword>